<feature type="compositionally biased region" description="Low complexity" evidence="1">
    <location>
        <begin position="1"/>
        <end position="10"/>
    </location>
</feature>
<name>A0A4C1ZFH8_EUMVA</name>
<dbReference type="Proteomes" id="UP000299102">
    <property type="component" value="Unassembled WGS sequence"/>
</dbReference>
<proteinExistence type="predicted"/>
<dbReference type="EMBL" id="BGZK01001801">
    <property type="protein sequence ID" value="GBP86560.1"/>
    <property type="molecule type" value="Genomic_DNA"/>
</dbReference>
<evidence type="ECO:0000256" key="1">
    <source>
        <dbReference type="SAM" id="MobiDB-lite"/>
    </source>
</evidence>
<keyword evidence="3" id="KW-1185">Reference proteome</keyword>
<organism evidence="2 3">
    <name type="scientific">Eumeta variegata</name>
    <name type="common">Bagworm moth</name>
    <name type="synonym">Eumeta japonica</name>
    <dbReference type="NCBI Taxonomy" id="151549"/>
    <lineage>
        <taxon>Eukaryota</taxon>
        <taxon>Metazoa</taxon>
        <taxon>Ecdysozoa</taxon>
        <taxon>Arthropoda</taxon>
        <taxon>Hexapoda</taxon>
        <taxon>Insecta</taxon>
        <taxon>Pterygota</taxon>
        <taxon>Neoptera</taxon>
        <taxon>Endopterygota</taxon>
        <taxon>Lepidoptera</taxon>
        <taxon>Glossata</taxon>
        <taxon>Ditrysia</taxon>
        <taxon>Tineoidea</taxon>
        <taxon>Psychidae</taxon>
        <taxon>Oiketicinae</taxon>
        <taxon>Eumeta</taxon>
    </lineage>
</organism>
<comment type="caution">
    <text evidence="2">The sequence shown here is derived from an EMBL/GenBank/DDBJ whole genome shotgun (WGS) entry which is preliminary data.</text>
</comment>
<sequence>MADKAAAPAAENKRHWLTSPLPTLAPRGSPKPPPMFETIGGPSCAEKAFNFASAIPPGIKAASEDRSRFLKSAELVSMLQVQISHPTPWEKRNPGILRGVPKNYQSTSPGRPVAEISVQRFAAY</sequence>
<reference evidence="2 3" key="1">
    <citation type="journal article" date="2019" name="Commun. Biol.">
        <title>The bagworm genome reveals a unique fibroin gene that provides high tensile strength.</title>
        <authorList>
            <person name="Kono N."/>
            <person name="Nakamura H."/>
            <person name="Ohtoshi R."/>
            <person name="Tomita M."/>
            <person name="Numata K."/>
            <person name="Arakawa K."/>
        </authorList>
    </citation>
    <scope>NUCLEOTIDE SEQUENCE [LARGE SCALE GENOMIC DNA]</scope>
</reference>
<feature type="region of interest" description="Disordered" evidence="1">
    <location>
        <begin position="1"/>
        <end position="37"/>
    </location>
</feature>
<gene>
    <name evidence="2" type="ORF">EVAR_69080_1</name>
</gene>
<evidence type="ECO:0000313" key="3">
    <source>
        <dbReference type="Proteomes" id="UP000299102"/>
    </source>
</evidence>
<dbReference type="AlphaFoldDB" id="A0A4C1ZFH8"/>
<protein>
    <submittedName>
        <fullName evidence="2">Uncharacterized protein</fullName>
    </submittedName>
</protein>
<evidence type="ECO:0000313" key="2">
    <source>
        <dbReference type="EMBL" id="GBP86560.1"/>
    </source>
</evidence>
<accession>A0A4C1ZFH8</accession>